<gene>
    <name evidence="3" type="ORF">H5V44_02435</name>
</gene>
<dbReference type="GO" id="GO:0016020">
    <property type="term" value="C:membrane"/>
    <property type="evidence" value="ECO:0007669"/>
    <property type="project" value="TreeGrafter"/>
</dbReference>
<dbReference type="Gene3D" id="3.40.50.1820">
    <property type="entry name" value="alpha/beta hydrolase"/>
    <property type="match status" value="1"/>
</dbReference>
<dbReference type="Pfam" id="PF12697">
    <property type="entry name" value="Abhydrolase_6"/>
    <property type="match status" value="1"/>
</dbReference>
<comment type="caution">
    <text evidence="3">The sequence shown here is derived from an EMBL/GenBank/DDBJ whole genome shotgun (WGS) entry which is preliminary data.</text>
</comment>
<evidence type="ECO:0000259" key="2">
    <source>
        <dbReference type="Pfam" id="PF12697"/>
    </source>
</evidence>
<dbReference type="AlphaFoldDB" id="A0A7J9SGT8"/>
<sequence length="256" mass="27306">MQRVTHHGRTTAYRTFDCGGEGPTVLAVHGSGGSRRVWTPQSRVATDYPFVALDLSGHGESDDVSARPGYETLSAYVDDLVAVADAVDADVLLGNSLGGAVVLTALVERELDASGAVLAGTGPRLPVPEDLLELAAADFPRAVEYLHEPDHLFHDADEGTIEVSEAALRETGSAILNRDLRTAHTVDLRGQLSEIDAPTLGVVGEYDRLTPPYFHGRLRDELPDCEVVVIDDAAHLTMLEAPAAFNDELAAFLSVV</sequence>
<dbReference type="SUPFAM" id="SSF53474">
    <property type="entry name" value="alpha/beta-Hydrolases"/>
    <property type="match status" value="1"/>
</dbReference>
<dbReference type="PRINTS" id="PR00111">
    <property type="entry name" value="ABHYDROLASE"/>
</dbReference>
<proteinExistence type="predicted"/>
<feature type="domain" description="AB hydrolase-1" evidence="2">
    <location>
        <begin position="25"/>
        <end position="247"/>
    </location>
</feature>
<reference evidence="3 4" key="1">
    <citation type="submission" date="2020-08" db="EMBL/GenBank/DDBJ databases">
        <authorList>
            <person name="Seo M.-J."/>
        </authorList>
    </citation>
    <scope>NUCLEOTIDE SEQUENCE [LARGE SCALE GENOMIC DNA]</scope>
    <source>
        <strain evidence="3 4">MBLA0160</strain>
    </source>
</reference>
<keyword evidence="1 3" id="KW-0378">Hydrolase</keyword>
<name>A0A7J9SGT8_9EURY</name>
<accession>A0A7J9SGT8</accession>
<dbReference type="EMBL" id="JACKXD010000001">
    <property type="protein sequence ID" value="MBB6645167.1"/>
    <property type="molecule type" value="Genomic_DNA"/>
</dbReference>
<keyword evidence="4" id="KW-1185">Reference proteome</keyword>
<dbReference type="PANTHER" id="PTHR43798">
    <property type="entry name" value="MONOACYLGLYCEROL LIPASE"/>
    <property type="match status" value="1"/>
</dbReference>
<dbReference type="RefSeq" id="WP_185191541.1">
    <property type="nucleotide sequence ID" value="NZ_JACKXD010000001.1"/>
</dbReference>
<dbReference type="InterPro" id="IPR050266">
    <property type="entry name" value="AB_hydrolase_sf"/>
</dbReference>
<dbReference type="GO" id="GO:0016787">
    <property type="term" value="F:hydrolase activity"/>
    <property type="evidence" value="ECO:0007669"/>
    <property type="project" value="UniProtKB-KW"/>
</dbReference>
<evidence type="ECO:0000313" key="4">
    <source>
        <dbReference type="Proteomes" id="UP000546257"/>
    </source>
</evidence>
<dbReference type="InterPro" id="IPR000073">
    <property type="entry name" value="AB_hydrolase_1"/>
</dbReference>
<dbReference type="InterPro" id="IPR029058">
    <property type="entry name" value="AB_hydrolase_fold"/>
</dbReference>
<dbReference type="Proteomes" id="UP000546257">
    <property type="component" value="Unassembled WGS sequence"/>
</dbReference>
<dbReference type="PANTHER" id="PTHR43798:SF31">
    <property type="entry name" value="AB HYDROLASE SUPERFAMILY PROTEIN YCLE"/>
    <property type="match status" value="1"/>
</dbReference>
<protein>
    <submittedName>
        <fullName evidence="3">Alpha/beta hydrolase</fullName>
    </submittedName>
</protein>
<evidence type="ECO:0000313" key="3">
    <source>
        <dbReference type="EMBL" id="MBB6645167.1"/>
    </source>
</evidence>
<organism evidence="3 4">
    <name type="scientific">Halobellus ruber</name>
    <dbReference type="NCBI Taxonomy" id="2761102"/>
    <lineage>
        <taxon>Archaea</taxon>
        <taxon>Methanobacteriati</taxon>
        <taxon>Methanobacteriota</taxon>
        <taxon>Stenosarchaea group</taxon>
        <taxon>Halobacteria</taxon>
        <taxon>Halobacteriales</taxon>
        <taxon>Haloferacaceae</taxon>
        <taxon>Halobellus</taxon>
    </lineage>
</organism>
<evidence type="ECO:0000256" key="1">
    <source>
        <dbReference type="ARBA" id="ARBA00022801"/>
    </source>
</evidence>